<sequence>MPKNIGKSSSSRGRNTENKASADSAEVPLNKPNHWDADFCHKNLKITGLTVKNGEKEEDGQRSVFAEYPISLNNDSTGIFYFEIKKLTKSFFYFGFADKRKENLDKKLFEQEHIYAYLSNGFFRINGLSSEYSRERDSLYEDDVLGIGVHLDTREIFVTKNGKRLASNYSLSPTSSINQMFPFVTLMDSDDEIEANFGQNNFKFDVSSINKFSIQTSEKFLDGKEITSKENLWDTTVRDYRLRITGKESLTVIHSVKQSGSFRPVFAKHSISQNKDSSGIFYFEIIIKKMHCCFLIGFGYKQLKNDFSPKGTYAYDSSGYFHIDGESRKAEFDYKFGVGDVVGCGVNLATRQIIFTKNGRPFDSKILSLFSRLPPSAFAQLFPFVALFDHKDEITANFGSDEFKFNQKLSELRNIH</sequence>
<name>A0ABD2MCN6_9BILA</name>
<dbReference type="PANTHER" id="PTHR12864">
    <property type="entry name" value="RAN BINDING PROTEIN 9-RELATED"/>
    <property type="match status" value="1"/>
</dbReference>
<evidence type="ECO:0000259" key="2">
    <source>
        <dbReference type="PROSITE" id="PS50188"/>
    </source>
</evidence>
<dbReference type="SMART" id="SM00449">
    <property type="entry name" value="SPRY"/>
    <property type="match status" value="2"/>
</dbReference>
<dbReference type="Pfam" id="PF00622">
    <property type="entry name" value="SPRY"/>
    <property type="match status" value="2"/>
</dbReference>
<dbReference type="EMBL" id="JBICBT010000040">
    <property type="protein sequence ID" value="KAL3125288.1"/>
    <property type="molecule type" value="Genomic_DNA"/>
</dbReference>
<evidence type="ECO:0000313" key="4">
    <source>
        <dbReference type="Proteomes" id="UP001620626"/>
    </source>
</evidence>
<dbReference type="InterPro" id="IPR043136">
    <property type="entry name" value="B30.2/SPRY_sf"/>
</dbReference>
<feature type="region of interest" description="Disordered" evidence="1">
    <location>
        <begin position="1"/>
        <end position="29"/>
    </location>
</feature>
<feature type="domain" description="B30.2/SPRY" evidence="2">
    <location>
        <begin position="211"/>
        <end position="403"/>
    </location>
</feature>
<evidence type="ECO:0000313" key="3">
    <source>
        <dbReference type="EMBL" id="KAL3125288.1"/>
    </source>
</evidence>
<dbReference type="InterPro" id="IPR013320">
    <property type="entry name" value="ConA-like_dom_sf"/>
</dbReference>
<feature type="compositionally biased region" description="Polar residues" evidence="1">
    <location>
        <begin position="1"/>
        <end position="21"/>
    </location>
</feature>
<evidence type="ECO:0000256" key="1">
    <source>
        <dbReference type="SAM" id="MobiDB-lite"/>
    </source>
</evidence>
<dbReference type="InterPro" id="IPR003877">
    <property type="entry name" value="SPRY_dom"/>
</dbReference>
<reference evidence="3 4" key="1">
    <citation type="submission" date="2024-10" db="EMBL/GenBank/DDBJ databases">
        <authorList>
            <person name="Kim D."/>
        </authorList>
    </citation>
    <scope>NUCLEOTIDE SEQUENCE [LARGE SCALE GENOMIC DNA]</scope>
    <source>
        <strain evidence="3">BH-2024</strain>
    </source>
</reference>
<dbReference type="InterPro" id="IPR044736">
    <property type="entry name" value="Gid1/RanBPM/SPLA_SPRY"/>
</dbReference>
<accession>A0ABD2MCN6</accession>
<dbReference type="CDD" id="cd12885">
    <property type="entry name" value="SPRY_RanBP_like"/>
    <property type="match status" value="1"/>
</dbReference>
<dbReference type="AlphaFoldDB" id="A0ABD2MCN6"/>
<gene>
    <name evidence="3" type="ORF">niasHT_000699</name>
</gene>
<proteinExistence type="predicted"/>
<dbReference type="InterPro" id="IPR001870">
    <property type="entry name" value="B30.2/SPRY"/>
</dbReference>
<organism evidence="3 4">
    <name type="scientific">Heterodera trifolii</name>
    <dbReference type="NCBI Taxonomy" id="157864"/>
    <lineage>
        <taxon>Eukaryota</taxon>
        <taxon>Metazoa</taxon>
        <taxon>Ecdysozoa</taxon>
        <taxon>Nematoda</taxon>
        <taxon>Chromadorea</taxon>
        <taxon>Rhabditida</taxon>
        <taxon>Tylenchina</taxon>
        <taxon>Tylenchomorpha</taxon>
        <taxon>Tylenchoidea</taxon>
        <taxon>Heteroderidae</taxon>
        <taxon>Heteroderinae</taxon>
        <taxon>Heterodera</taxon>
    </lineage>
</organism>
<keyword evidence="4" id="KW-1185">Reference proteome</keyword>
<dbReference type="InterPro" id="IPR050618">
    <property type="entry name" value="Ubq-SigPath_Reg"/>
</dbReference>
<feature type="domain" description="B30.2/SPRY" evidence="2">
    <location>
        <begin position="1"/>
        <end position="202"/>
    </location>
</feature>
<comment type="caution">
    <text evidence="3">The sequence shown here is derived from an EMBL/GenBank/DDBJ whole genome shotgun (WGS) entry which is preliminary data.</text>
</comment>
<dbReference type="PROSITE" id="PS50188">
    <property type="entry name" value="B302_SPRY"/>
    <property type="match status" value="2"/>
</dbReference>
<dbReference type="Gene3D" id="2.60.120.920">
    <property type="match status" value="2"/>
</dbReference>
<dbReference type="Proteomes" id="UP001620626">
    <property type="component" value="Unassembled WGS sequence"/>
</dbReference>
<dbReference type="SUPFAM" id="SSF49899">
    <property type="entry name" value="Concanavalin A-like lectins/glucanases"/>
    <property type="match status" value="2"/>
</dbReference>
<protein>
    <recommendedName>
        <fullName evidence="2">B30.2/SPRY domain-containing protein</fullName>
    </recommendedName>
</protein>